<accession>A0ABQ9FT34</accession>
<dbReference type="SUPFAM" id="SSF54695">
    <property type="entry name" value="POZ domain"/>
    <property type="match status" value="1"/>
</dbReference>
<protein>
    <recommendedName>
        <fullName evidence="2">BTB domain-containing protein</fullName>
    </recommendedName>
</protein>
<dbReference type="InterPro" id="IPR011333">
    <property type="entry name" value="SKP1/BTB/POZ_sf"/>
</dbReference>
<evidence type="ECO:0000313" key="4">
    <source>
        <dbReference type="Proteomes" id="UP001217089"/>
    </source>
</evidence>
<organism evidence="3 4">
    <name type="scientific">Tegillarca granosa</name>
    <name type="common">Malaysian cockle</name>
    <name type="synonym">Anadara granosa</name>
    <dbReference type="NCBI Taxonomy" id="220873"/>
    <lineage>
        <taxon>Eukaryota</taxon>
        <taxon>Metazoa</taxon>
        <taxon>Spiralia</taxon>
        <taxon>Lophotrochozoa</taxon>
        <taxon>Mollusca</taxon>
        <taxon>Bivalvia</taxon>
        <taxon>Autobranchia</taxon>
        <taxon>Pteriomorphia</taxon>
        <taxon>Arcoida</taxon>
        <taxon>Arcoidea</taxon>
        <taxon>Arcidae</taxon>
        <taxon>Tegillarca</taxon>
    </lineage>
</organism>
<comment type="caution">
    <text evidence="3">The sequence shown here is derived from an EMBL/GenBank/DDBJ whole genome shotgun (WGS) entry which is preliminary data.</text>
</comment>
<evidence type="ECO:0000259" key="2">
    <source>
        <dbReference type="PROSITE" id="PS50097"/>
    </source>
</evidence>
<dbReference type="PANTHER" id="PTHR22744">
    <property type="entry name" value="HELIX LOOP HELIX PROTEIN 21-RELATED"/>
    <property type="match status" value="1"/>
</dbReference>
<feature type="domain" description="BTB" evidence="2">
    <location>
        <begin position="49"/>
        <end position="107"/>
    </location>
</feature>
<dbReference type="InterPro" id="IPR000210">
    <property type="entry name" value="BTB/POZ_dom"/>
</dbReference>
<feature type="region of interest" description="Disordered" evidence="1">
    <location>
        <begin position="13"/>
        <end position="32"/>
    </location>
</feature>
<dbReference type="Proteomes" id="UP001217089">
    <property type="component" value="Unassembled WGS sequence"/>
</dbReference>
<dbReference type="EMBL" id="JARBDR010000141">
    <property type="protein sequence ID" value="KAJ8320418.1"/>
    <property type="molecule type" value="Genomic_DNA"/>
</dbReference>
<dbReference type="Pfam" id="PF00651">
    <property type="entry name" value="BTB"/>
    <property type="match status" value="1"/>
</dbReference>
<sequence length="248" mass="28063">MSSEFDPEMATSSQSFIMPAGRSSTPGSLTNLPGTEKPCVPFIEEDSFSDVILIVEGKRLYTSRTLLSMASPVFARMLTSTETKGKKEIPLAGKTYDHVLELLYILHPAYQRRITDQIAFAILPLAEEYQIWNLKQKCEETLLNNLNAEKNVKEDLLIRSLHVSDEYKLYALWTKCLQLCSKSSLPLQALQRNPEYENLSKFLKSMLEAFKGNGEVYKATSIVNLTESRRDGSSRSKSSVSQQTQTRY</sequence>
<evidence type="ECO:0000256" key="1">
    <source>
        <dbReference type="SAM" id="MobiDB-lite"/>
    </source>
</evidence>
<dbReference type="PANTHER" id="PTHR22744:SF17">
    <property type="entry name" value="BTB DOMAIN-CONTAINING PROTEIN"/>
    <property type="match status" value="1"/>
</dbReference>
<dbReference type="SMART" id="SM00225">
    <property type="entry name" value="BTB"/>
    <property type="match status" value="1"/>
</dbReference>
<feature type="region of interest" description="Disordered" evidence="1">
    <location>
        <begin position="228"/>
        <end position="248"/>
    </location>
</feature>
<evidence type="ECO:0000313" key="3">
    <source>
        <dbReference type="EMBL" id="KAJ8320418.1"/>
    </source>
</evidence>
<proteinExistence type="predicted"/>
<name>A0ABQ9FT34_TEGGR</name>
<dbReference type="Gene3D" id="3.30.710.10">
    <property type="entry name" value="Potassium Channel Kv1.1, Chain A"/>
    <property type="match status" value="1"/>
</dbReference>
<gene>
    <name evidence="3" type="ORF">KUTeg_002005</name>
</gene>
<keyword evidence="4" id="KW-1185">Reference proteome</keyword>
<reference evidence="3 4" key="1">
    <citation type="submission" date="2022-12" db="EMBL/GenBank/DDBJ databases">
        <title>Chromosome-level genome of Tegillarca granosa.</title>
        <authorList>
            <person name="Kim J."/>
        </authorList>
    </citation>
    <scope>NUCLEOTIDE SEQUENCE [LARGE SCALE GENOMIC DNA]</scope>
    <source>
        <strain evidence="3">Teg-2019</strain>
        <tissue evidence="3">Adductor muscle</tissue>
    </source>
</reference>
<dbReference type="PROSITE" id="PS50097">
    <property type="entry name" value="BTB"/>
    <property type="match status" value="1"/>
</dbReference>